<comment type="caution">
    <text evidence="2">The sequence shown here is derived from an EMBL/GenBank/DDBJ whole genome shotgun (WGS) entry which is preliminary data.</text>
</comment>
<organism evidence="2 3">
    <name type="scientific">Bacillus bruguierae</name>
    <dbReference type="NCBI Taxonomy" id="3127667"/>
    <lineage>
        <taxon>Bacteria</taxon>
        <taxon>Bacillati</taxon>
        <taxon>Bacillota</taxon>
        <taxon>Bacilli</taxon>
        <taxon>Bacillales</taxon>
        <taxon>Bacillaceae</taxon>
        <taxon>Bacillus</taxon>
    </lineage>
</organism>
<accession>A0ABU8FKA7</accession>
<protein>
    <submittedName>
        <fullName evidence="2">Metallophosphoesterase</fullName>
    </submittedName>
</protein>
<proteinExistence type="predicted"/>
<evidence type="ECO:0000313" key="3">
    <source>
        <dbReference type="Proteomes" id="UP001372526"/>
    </source>
</evidence>
<evidence type="ECO:0000259" key="1">
    <source>
        <dbReference type="Pfam" id="PF00149"/>
    </source>
</evidence>
<dbReference type="PANTHER" id="PTHR31302:SF25">
    <property type="entry name" value="PHOSPHOESTERASE"/>
    <property type="match status" value="1"/>
</dbReference>
<gene>
    <name evidence="2" type="ORF">WAZ07_17720</name>
</gene>
<dbReference type="SUPFAM" id="SSF56300">
    <property type="entry name" value="Metallo-dependent phosphatases"/>
    <property type="match status" value="1"/>
</dbReference>
<reference evidence="2 3" key="1">
    <citation type="submission" date="2024-01" db="EMBL/GenBank/DDBJ databases">
        <title>Seven novel Bacillus-like species.</title>
        <authorList>
            <person name="Liu G."/>
        </authorList>
    </citation>
    <scope>NUCLEOTIDE SEQUENCE [LARGE SCALE GENOMIC DNA]</scope>
    <source>
        <strain evidence="2 3">FJAT-51639</strain>
    </source>
</reference>
<name>A0ABU8FKA7_9BACI</name>
<dbReference type="PANTHER" id="PTHR31302">
    <property type="entry name" value="TRANSMEMBRANE PROTEIN WITH METALLOPHOSPHOESTERASE DOMAIN-RELATED"/>
    <property type="match status" value="1"/>
</dbReference>
<sequence>MNQITRRNFIKKGIRTLLYTCITTGTGYYYAKFIEPSLLSFTYHTLHSPLIPYGFNGIKIVQFSDLHLGYYYSLQQLSKVVAKINEKKPDIVFFTGDLIDNYQTYEDTPFVSSILQTIHAPLGKFAVFGNHDHGGYGTEYYDHIMKQSGFEILQNAEKRIRLLDGSEISIFGIDDIMLGKPDIHGILKQAQDHLYTIVLVHEPDVAPHIATFPINLQLSGHSHGGQVQLPFFGAIITPAFAKHYIEGFYHIKQNYELLLHVNRGLGTTRVPFRFLAKPEITLFTLQST</sequence>
<dbReference type="EMBL" id="JBAWSX010000011">
    <property type="protein sequence ID" value="MEI4803117.1"/>
    <property type="molecule type" value="Genomic_DNA"/>
</dbReference>
<dbReference type="CDD" id="cd07385">
    <property type="entry name" value="MPP_YkuE_C"/>
    <property type="match status" value="1"/>
</dbReference>
<dbReference type="InterPro" id="IPR051158">
    <property type="entry name" value="Metallophosphoesterase_sf"/>
</dbReference>
<dbReference type="InterPro" id="IPR004843">
    <property type="entry name" value="Calcineurin-like_PHP"/>
</dbReference>
<dbReference type="RefSeq" id="WP_090914250.1">
    <property type="nucleotide sequence ID" value="NZ_JBAWSX010000011.1"/>
</dbReference>
<evidence type="ECO:0000313" key="2">
    <source>
        <dbReference type="EMBL" id="MEI4803117.1"/>
    </source>
</evidence>
<dbReference type="Pfam" id="PF00149">
    <property type="entry name" value="Metallophos"/>
    <property type="match status" value="1"/>
</dbReference>
<feature type="domain" description="Calcineurin-like phosphoesterase" evidence="1">
    <location>
        <begin position="58"/>
        <end position="224"/>
    </location>
</feature>
<keyword evidence="3" id="KW-1185">Reference proteome</keyword>
<dbReference type="Proteomes" id="UP001372526">
    <property type="component" value="Unassembled WGS sequence"/>
</dbReference>
<dbReference type="Gene3D" id="3.60.21.10">
    <property type="match status" value="1"/>
</dbReference>
<dbReference type="InterPro" id="IPR029052">
    <property type="entry name" value="Metallo-depent_PP-like"/>
</dbReference>